<name>A0AC61DF86_9FIRM</name>
<accession>A0AC61DF86</accession>
<gene>
    <name evidence="1" type="primary">putP</name>
    <name evidence="1" type="ORF">CS063_03240</name>
</gene>
<dbReference type="EMBL" id="PEDL01000002">
    <property type="protein sequence ID" value="PHV71592.1"/>
    <property type="molecule type" value="Genomic_DNA"/>
</dbReference>
<evidence type="ECO:0000313" key="2">
    <source>
        <dbReference type="Proteomes" id="UP000224460"/>
    </source>
</evidence>
<protein>
    <submittedName>
        <fullName evidence="1">Sodium/proline symporter PutP</fullName>
    </submittedName>
</protein>
<comment type="caution">
    <text evidence="1">The sequence shown here is derived from an EMBL/GenBank/DDBJ whole genome shotgun (WGS) entry which is preliminary data.</text>
</comment>
<sequence>MDKNVMILITFILYLGIMLGIGWYFYFKTNNLSDYILGGRKLGKWVTSLSAQASDMSGWLLMGLPGAAYISGVSGAAWIAIGLAIGTYLNWKIVAQKLRIYTEKFNDSITLSSYFENRFDDKSKTLRIASSLFILIFFLVYTASGFVAGGKLLNSVFGMDYAWAVIIGAFVIISYTFLGGFLAVCWTDLIQGILMFIAIIILPIVVIVKAGGMGVITPNIQEGFFNLLNIEILSNGTGSISFVIVSILSSLAWGLGYFGQPHILCRFMAIEDPEEIKRSRHIAIGWVIISLAGAVFLGVLGSAVIEAGSIPNFDKEHIFITLVKEYAPLYLSGILLSAILAAIMSTADSQLLVTASAISEDLYRGVLKPKASEKELVWVSRLTVIIVAAIALCIALNPDSSVLDLVSYAWAGFGATFGPVVLLSLFWKKTTRNGAIIGMIAGGITTILWPLFQKVSGLENIALFRLYEIVPGFLVAIVCIFVVSKLEKTQMQVMEKYVEHMK</sequence>
<keyword evidence="2" id="KW-1185">Reference proteome</keyword>
<proteinExistence type="predicted"/>
<organism evidence="1 2">
    <name type="scientific">Sporanaerobium hydrogeniformans</name>
    <dbReference type="NCBI Taxonomy" id="3072179"/>
    <lineage>
        <taxon>Bacteria</taxon>
        <taxon>Bacillati</taxon>
        <taxon>Bacillota</taxon>
        <taxon>Clostridia</taxon>
        <taxon>Lachnospirales</taxon>
        <taxon>Lachnospiraceae</taxon>
        <taxon>Sporanaerobium</taxon>
    </lineage>
</organism>
<dbReference type="Proteomes" id="UP000224460">
    <property type="component" value="Unassembled WGS sequence"/>
</dbReference>
<reference evidence="1" key="1">
    <citation type="submission" date="2017-10" db="EMBL/GenBank/DDBJ databases">
        <title>Genome sequence of cellulolytic Lachnospiraceae bacterium XHS1971 isolated from hotspring sediment.</title>
        <authorList>
            <person name="Vasudevan G."/>
            <person name="Joshi A.J."/>
            <person name="Hivarkar S."/>
            <person name="Lanjekar V.B."/>
            <person name="Dhakephalkar P.K."/>
            <person name="Dagar S."/>
        </authorList>
    </citation>
    <scope>NUCLEOTIDE SEQUENCE</scope>
    <source>
        <strain evidence="1">XHS1971</strain>
    </source>
</reference>
<evidence type="ECO:0000313" key="1">
    <source>
        <dbReference type="EMBL" id="PHV71592.1"/>
    </source>
</evidence>